<evidence type="ECO:0000313" key="7">
    <source>
        <dbReference type="EMBL" id="KUK90632.1"/>
    </source>
</evidence>
<dbReference type="PATRIC" id="fig|1236046.5.peg.1682"/>
<reference evidence="6" key="1">
    <citation type="journal article" date="2015" name="MBio">
        <title>Genome-resolved metagenomic analysis reveals roles for candidate phyla and other microbial community members in biogeochemical transformations in oil reservoirs.</title>
        <authorList>
            <person name="Hu P."/>
            <person name="Tom L."/>
            <person name="Singh A."/>
            <person name="Thomas B.C."/>
            <person name="Baker B.J."/>
            <person name="Piceno Y.M."/>
            <person name="Andersen G.L."/>
            <person name="Banfield J.F."/>
        </authorList>
    </citation>
    <scope>NUCLEOTIDE SEQUENCE [LARGE SCALE GENOMIC DNA]</scope>
    <source>
        <strain evidence="6">46_47</strain>
        <strain evidence="7">46_70</strain>
    </source>
</reference>
<evidence type="ECO:0000256" key="3">
    <source>
        <dbReference type="ARBA" id="ARBA00023163"/>
    </source>
</evidence>
<evidence type="ECO:0000313" key="10">
    <source>
        <dbReference type="Proteomes" id="UP000264215"/>
    </source>
</evidence>
<gene>
    <name evidence="5" type="ORF">DIT26_02300</name>
    <name evidence="6" type="ORF">XD86_0226</name>
    <name evidence="7" type="ORF">XE02_0460</name>
</gene>
<evidence type="ECO:0000313" key="6">
    <source>
        <dbReference type="EMBL" id="KUK68377.1"/>
    </source>
</evidence>
<dbReference type="InterPro" id="IPR000524">
    <property type="entry name" value="Tscrpt_reg_HTH_GntR"/>
</dbReference>
<evidence type="ECO:0000256" key="1">
    <source>
        <dbReference type="ARBA" id="ARBA00023015"/>
    </source>
</evidence>
<comment type="caution">
    <text evidence="6">The sequence shown here is derived from an EMBL/GenBank/DDBJ whole genome shotgun (WGS) entry which is preliminary data.</text>
</comment>
<accession>A0A124FUE8</accession>
<dbReference type="Proteomes" id="UP000264215">
    <property type="component" value="Unassembled WGS sequence"/>
</dbReference>
<evidence type="ECO:0000313" key="9">
    <source>
        <dbReference type="Proteomes" id="UP000055014"/>
    </source>
</evidence>
<dbReference type="InterPro" id="IPR050679">
    <property type="entry name" value="Bact_HTH_transcr_reg"/>
</dbReference>
<evidence type="ECO:0000313" key="5">
    <source>
        <dbReference type="EMBL" id="HCO69407.1"/>
    </source>
</evidence>
<dbReference type="InterPro" id="IPR036390">
    <property type="entry name" value="WH_DNA-bd_sf"/>
</dbReference>
<dbReference type="Proteomes" id="UP000054260">
    <property type="component" value="Unassembled WGS sequence"/>
</dbReference>
<dbReference type="GO" id="GO:0003700">
    <property type="term" value="F:DNA-binding transcription factor activity"/>
    <property type="evidence" value="ECO:0007669"/>
    <property type="project" value="InterPro"/>
</dbReference>
<dbReference type="PANTHER" id="PTHR44846">
    <property type="entry name" value="MANNOSYL-D-GLYCERATE TRANSPORT/METABOLISM SYSTEM REPRESSOR MNGR-RELATED"/>
    <property type="match status" value="1"/>
</dbReference>
<keyword evidence="2" id="KW-0238">DNA-binding</keyword>
<dbReference type="InterPro" id="IPR036388">
    <property type="entry name" value="WH-like_DNA-bd_sf"/>
</dbReference>
<dbReference type="GO" id="GO:0003677">
    <property type="term" value="F:DNA binding"/>
    <property type="evidence" value="ECO:0007669"/>
    <property type="project" value="UniProtKB-KW"/>
</dbReference>
<reference evidence="8 9" key="2">
    <citation type="journal article" date="2015" name="MBio">
        <title>Genome-Resolved Metagenomic Analysis Reveals Roles for Candidate Phyla and Other Microbial Community Members in Biogeochemical Transformations in Oil Reservoirs.</title>
        <authorList>
            <person name="Hu P."/>
            <person name="Tom L."/>
            <person name="Singh A."/>
            <person name="Thomas B.C."/>
            <person name="Baker B.J."/>
            <person name="Piceno Y.M."/>
            <person name="Andersen G.L."/>
            <person name="Banfield J.F."/>
        </authorList>
    </citation>
    <scope>NUCLEOTIDE SEQUENCE [LARGE SCALE GENOMIC DNA]</scope>
</reference>
<proteinExistence type="predicted"/>
<evidence type="ECO:0000256" key="2">
    <source>
        <dbReference type="ARBA" id="ARBA00023125"/>
    </source>
</evidence>
<organism evidence="6 8">
    <name type="scientific">Mesotoga infera</name>
    <dbReference type="NCBI Taxonomy" id="1236046"/>
    <lineage>
        <taxon>Bacteria</taxon>
        <taxon>Thermotogati</taxon>
        <taxon>Thermotogota</taxon>
        <taxon>Thermotogae</taxon>
        <taxon>Kosmotogales</taxon>
        <taxon>Kosmotogaceae</taxon>
        <taxon>Mesotoga</taxon>
    </lineage>
</organism>
<sequence>MREAGTPVYYRIYKELKRRISKGVYSKKIPTEKELCNEFGVSRLTLRRALDELKREAVIESSKGRGTFVVEQKHEESISSLTGFTEEAAREKLRASSKVLSVGLVVPPDEIAKSFGVPADGMVVFLHRVRYLNDEPYGIEMAYLNPLADIRILNIVTRDMSVESLYAILKNELSLVLDHAQENIEVCRLSKEEACHLHVEEGSYGIARERQTFTNKNLCVEIVRSVYRGDRYRLKVVRRVE</sequence>
<dbReference type="PANTHER" id="PTHR44846:SF1">
    <property type="entry name" value="MANNOSYL-D-GLYCERATE TRANSPORT_METABOLISM SYSTEM REPRESSOR MNGR-RELATED"/>
    <property type="match status" value="1"/>
</dbReference>
<dbReference type="GO" id="GO:0045892">
    <property type="term" value="P:negative regulation of DNA-templated transcription"/>
    <property type="evidence" value="ECO:0007669"/>
    <property type="project" value="TreeGrafter"/>
</dbReference>
<protein>
    <submittedName>
        <fullName evidence="5 6">Transcriptional regulator</fullName>
    </submittedName>
</protein>
<dbReference type="EMBL" id="DQBS01000058">
    <property type="protein sequence ID" value="HCO69407.1"/>
    <property type="molecule type" value="Genomic_DNA"/>
</dbReference>
<dbReference type="PROSITE" id="PS50949">
    <property type="entry name" value="HTH_GNTR"/>
    <property type="match status" value="1"/>
</dbReference>
<dbReference type="PRINTS" id="PR00035">
    <property type="entry name" value="HTHGNTR"/>
</dbReference>
<feature type="domain" description="HTH gntR-type" evidence="4">
    <location>
        <begin position="6"/>
        <end position="72"/>
    </location>
</feature>
<dbReference type="Proteomes" id="UP000055014">
    <property type="component" value="Unassembled WGS sequence"/>
</dbReference>
<dbReference type="CDD" id="cd07377">
    <property type="entry name" value="WHTH_GntR"/>
    <property type="match status" value="1"/>
</dbReference>
<dbReference type="SUPFAM" id="SSF46785">
    <property type="entry name" value="Winged helix' DNA-binding domain"/>
    <property type="match status" value="1"/>
</dbReference>
<dbReference type="SMART" id="SM00866">
    <property type="entry name" value="UTRA"/>
    <property type="match status" value="1"/>
</dbReference>
<dbReference type="SUPFAM" id="SSF64288">
    <property type="entry name" value="Chorismate lyase-like"/>
    <property type="match status" value="1"/>
</dbReference>
<dbReference type="EMBL" id="LGGH01000017">
    <property type="protein sequence ID" value="KUK68377.1"/>
    <property type="molecule type" value="Genomic_DNA"/>
</dbReference>
<keyword evidence="3" id="KW-0804">Transcription</keyword>
<evidence type="ECO:0000313" key="8">
    <source>
        <dbReference type="Proteomes" id="UP000054260"/>
    </source>
</evidence>
<dbReference type="AlphaFoldDB" id="A0A124FUE8"/>
<name>A0A124FUE8_9BACT</name>
<dbReference type="SMART" id="SM00345">
    <property type="entry name" value="HTH_GNTR"/>
    <property type="match status" value="1"/>
</dbReference>
<dbReference type="Gene3D" id="3.40.1410.10">
    <property type="entry name" value="Chorismate lyase-like"/>
    <property type="match status" value="1"/>
</dbReference>
<keyword evidence="1" id="KW-0805">Transcription regulation</keyword>
<dbReference type="Pfam" id="PF07702">
    <property type="entry name" value="UTRA"/>
    <property type="match status" value="1"/>
</dbReference>
<dbReference type="Gene3D" id="1.10.10.10">
    <property type="entry name" value="Winged helix-like DNA-binding domain superfamily/Winged helix DNA-binding domain"/>
    <property type="match status" value="1"/>
</dbReference>
<evidence type="ECO:0000259" key="4">
    <source>
        <dbReference type="PROSITE" id="PS50949"/>
    </source>
</evidence>
<dbReference type="InterPro" id="IPR028978">
    <property type="entry name" value="Chorismate_lyase_/UTRA_dom_sf"/>
</dbReference>
<reference evidence="5 10" key="3">
    <citation type="journal article" date="2018" name="Nat. Biotechnol.">
        <title>A standardized bacterial taxonomy based on genome phylogeny substantially revises the tree of life.</title>
        <authorList>
            <person name="Parks D.H."/>
            <person name="Chuvochina M."/>
            <person name="Waite D.W."/>
            <person name="Rinke C."/>
            <person name="Skarshewski A."/>
            <person name="Chaumeil P.A."/>
            <person name="Hugenholtz P."/>
        </authorList>
    </citation>
    <scope>NUCLEOTIDE SEQUENCE [LARGE SCALE GENOMIC DNA]</scope>
    <source>
        <strain evidence="5">UBA9905</strain>
    </source>
</reference>
<dbReference type="InterPro" id="IPR011663">
    <property type="entry name" value="UTRA"/>
</dbReference>
<dbReference type="EMBL" id="LGGW01000026">
    <property type="protein sequence ID" value="KUK90632.1"/>
    <property type="molecule type" value="Genomic_DNA"/>
</dbReference>
<dbReference type="Pfam" id="PF00392">
    <property type="entry name" value="GntR"/>
    <property type="match status" value="1"/>
</dbReference>